<name>A0AAE3IIT2_9FIRM</name>
<sequence length="116" mass="12799">MTLAQDITENDYPMQHAGEEIDEILSRAGKIHYGTVEYKMTKANPLMQIPLGLTFAPKQVIATLRQTAAPTPYQNYCTHVSGSGKSYYLNVCMGSNNGSLVNVPTGTYYVDYIAIE</sequence>
<comment type="caution">
    <text evidence="1">The sequence shown here is derived from an EMBL/GenBank/DDBJ whole genome shotgun (WGS) entry which is preliminary data.</text>
</comment>
<gene>
    <name evidence="1" type="ORF">OCV57_12315</name>
</gene>
<dbReference type="EMBL" id="JAOQJZ010000014">
    <property type="protein sequence ID" value="MCU6706700.1"/>
    <property type="molecule type" value="Genomic_DNA"/>
</dbReference>
<protein>
    <submittedName>
        <fullName evidence="1">Uncharacterized protein</fullName>
    </submittedName>
</protein>
<organism evidence="1 2">
    <name type="scientific">Hominimerdicola aceti</name>
    <dbReference type="NCBI Taxonomy" id="2981726"/>
    <lineage>
        <taxon>Bacteria</taxon>
        <taxon>Bacillati</taxon>
        <taxon>Bacillota</taxon>
        <taxon>Clostridia</taxon>
        <taxon>Eubacteriales</taxon>
        <taxon>Oscillospiraceae</taxon>
        <taxon>Hominimerdicola</taxon>
    </lineage>
</organism>
<evidence type="ECO:0000313" key="1">
    <source>
        <dbReference type="EMBL" id="MCU6706700.1"/>
    </source>
</evidence>
<dbReference type="RefSeq" id="WP_267301796.1">
    <property type="nucleotide sequence ID" value="NZ_JAOQJZ010000014.1"/>
</dbReference>
<dbReference type="AlphaFoldDB" id="A0AAE3IIT2"/>
<reference evidence="1 2" key="1">
    <citation type="journal article" date="2021" name="ISME Commun">
        <title>Automated analysis of genomic sequences facilitates high-throughput and comprehensive description of bacteria.</title>
        <authorList>
            <person name="Hitch T.C.A."/>
        </authorList>
    </citation>
    <scope>NUCLEOTIDE SEQUENCE [LARGE SCALE GENOMIC DNA]</scope>
    <source>
        <strain evidence="1 2">Sanger_31</strain>
    </source>
</reference>
<evidence type="ECO:0000313" key="2">
    <source>
        <dbReference type="Proteomes" id="UP001208131"/>
    </source>
</evidence>
<keyword evidence="2" id="KW-1185">Reference proteome</keyword>
<dbReference type="Proteomes" id="UP001208131">
    <property type="component" value="Unassembled WGS sequence"/>
</dbReference>
<accession>A0AAE3IIT2</accession>
<proteinExistence type="predicted"/>